<dbReference type="AlphaFoldDB" id="A0A6J5UZH8"/>
<proteinExistence type="predicted"/>
<name>A0A6J5UZH8_PRUAR</name>
<gene>
    <name evidence="1" type="ORF">CURHAP_LOCUS35357</name>
</gene>
<protein>
    <submittedName>
        <fullName evidence="1">Uncharacterized protein</fullName>
    </submittedName>
</protein>
<accession>A0A6J5UZH8</accession>
<evidence type="ECO:0000313" key="2">
    <source>
        <dbReference type="Proteomes" id="UP000507222"/>
    </source>
</evidence>
<sequence length="69" mass="7691">MATQAGISCILFLEELAAGFRASEGEYMNISKAEACDFSVHLVHELVHPPEQGLVHEHFEEVANNRPRL</sequence>
<evidence type="ECO:0000313" key="1">
    <source>
        <dbReference type="EMBL" id="CAB4282099.1"/>
    </source>
</evidence>
<dbReference type="Proteomes" id="UP000507222">
    <property type="component" value="Unassembled WGS sequence"/>
</dbReference>
<organism evidence="1 2">
    <name type="scientific">Prunus armeniaca</name>
    <name type="common">Apricot</name>
    <name type="synonym">Armeniaca vulgaris</name>
    <dbReference type="NCBI Taxonomy" id="36596"/>
    <lineage>
        <taxon>Eukaryota</taxon>
        <taxon>Viridiplantae</taxon>
        <taxon>Streptophyta</taxon>
        <taxon>Embryophyta</taxon>
        <taxon>Tracheophyta</taxon>
        <taxon>Spermatophyta</taxon>
        <taxon>Magnoliopsida</taxon>
        <taxon>eudicotyledons</taxon>
        <taxon>Gunneridae</taxon>
        <taxon>Pentapetalae</taxon>
        <taxon>rosids</taxon>
        <taxon>fabids</taxon>
        <taxon>Rosales</taxon>
        <taxon>Rosaceae</taxon>
        <taxon>Amygdaloideae</taxon>
        <taxon>Amygdaleae</taxon>
        <taxon>Prunus</taxon>
    </lineage>
</organism>
<dbReference type="EMBL" id="CAEKDK010000006">
    <property type="protein sequence ID" value="CAB4282099.1"/>
    <property type="molecule type" value="Genomic_DNA"/>
</dbReference>
<reference evidence="1 2" key="1">
    <citation type="submission" date="2020-05" db="EMBL/GenBank/DDBJ databases">
        <authorList>
            <person name="Campoy J."/>
            <person name="Schneeberger K."/>
            <person name="Spophaly S."/>
        </authorList>
    </citation>
    <scope>NUCLEOTIDE SEQUENCE [LARGE SCALE GENOMIC DNA]</scope>
    <source>
        <strain evidence="1">PruArmRojPasFocal</strain>
    </source>
</reference>